<name>A0ABT3B3Y1_9CYAN</name>
<comment type="caution">
    <text evidence="1">The sequence shown here is derived from an EMBL/GenBank/DDBJ whole genome shotgun (WGS) entry which is preliminary data.</text>
</comment>
<protein>
    <submittedName>
        <fullName evidence="1">Uncharacterized protein</fullName>
    </submittedName>
</protein>
<proteinExistence type="predicted"/>
<evidence type="ECO:0000313" key="2">
    <source>
        <dbReference type="Proteomes" id="UP001526143"/>
    </source>
</evidence>
<sequence length="112" mass="12787">MDLAVGIWKPRISQKILGNANIDFPYIFTSQYIGVFASTTNVNPKNRVGYLTQTLYIAALGGTTEVSERFIIINKIPKVIIYPVVLDRFNLRFRFADIVGNCDLKIWEYLPN</sequence>
<organism evidence="1 2">
    <name type="scientific">Plectonema radiosum NIES-515</name>
    <dbReference type="NCBI Taxonomy" id="2986073"/>
    <lineage>
        <taxon>Bacteria</taxon>
        <taxon>Bacillati</taxon>
        <taxon>Cyanobacteriota</taxon>
        <taxon>Cyanophyceae</taxon>
        <taxon>Oscillatoriophycideae</taxon>
        <taxon>Oscillatoriales</taxon>
        <taxon>Microcoleaceae</taxon>
        <taxon>Plectonema</taxon>
    </lineage>
</organism>
<reference evidence="1 2" key="1">
    <citation type="submission" date="2022-10" db="EMBL/GenBank/DDBJ databases">
        <title>Identification of biosynthetic pathway for the production of the potent trypsin inhibitor radiosumin.</title>
        <authorList>
            <person name="Fewer D.P."/>
            <person name="Delbaje E."/>
            <person name="Ouyang X."/>
            <person name="Agostino P.D."/>
            <person name="Wahlsten M."/>
            <person name="Jokela J."/>
            <person name="Permi P."/>
            <person name="Haapaniemi E."/>
            <person name="Koistinen H."/>
        </authorList>
    </citation>
    <scope>NUCLEOTIDE SEQUENCE [LARGE SCALE GENOMIC DNA]</scope>
    <source>
        <strain evidence="1 2">NIES-515</strain>
    </source>
</reference>
<dbReference type="EMBL" id="JAOWRF010000279">
    <property type="protein sequence ID" value="MCV3215685.1"/>
    <property type="molecule type" value="Genomic_DNA"/>
</dbReference>
<dbReference type="Proteomes" id="UP001526143">
    <property type="component" value="Unassembled WGS sequence"/>
</dbReference>
<dbReference type="RefSeq" id="WP_263747334.1">
    <property type="nucleotide sequence ID" value="NZ_JAOWRF010000279.1"/>
</dbReference>
<keyword evidence="2" id="KW-1185">Reference proteome</keyword>
<gene>
    <name evidence="1" type="ORF">OGM63_19575</name>
</gene>
<accession>A0ABT3B3Y1</accession>
<evidence type="ECO:0000313" key="1">
    <source>
        <dbReference type="EMBL" id="MCV3215685.1"/>
    </source>
</evidence>